<dbReference type="RefSeq" id="WP_050350591.1">
    <property type="nucleotide sequence ID" value="NZ_CP073011.1"/>
</dbReference>
<evidence type="ECO:0000256" key="3">
    <source>
        <dbReference type="ARBA" id="ARBA00022603"/>
    </source>
</evidence>
<sequence>MNPEQFFQAMQEKGIQLNVHQKEQFSIYFTTLIEWNEKINLTGLTAEDDVYLKHFYDSLSAAFYFDFTKVQSVCDVGAGAGFPSIPLKICYPHLQVTIVDSLKKRIGFLNQLSVALSLENVAFYHDRAENMGKNASFRESFDLVTARAVARMSVLSELCLPLTKKQGTFLAMKGAKAGEEIELAKPAIEVLGGELKQMHTFTLPHEDSERSIIEIYKARKTPKKYPRKAGLPNKEPME</sequence>
<comment type="similarity">
    <text evidence="6">Belongs to the methyltransferase superfamily. RNA methyltransferase RsmG family.</text>
</comment>
<dbReference type="Proteomes" id="UP000036780">
    <property type="component" value="Unassembled WGS sequence"/>
</dbReference>
<dbReference type="InterPro" id="IPR003682">
    <property type="entry name" value="rRNA_ssu_MeTfrase_G"/>
</dbReference>
<proteinExistence type="inferred from homology"/>
<comment type="caution">
    <text evidence="7">The sequence shown here is derived from an EMBL/GenBank/DDBJ whole genome shotgun (WGS) entry which is preliminary data.</text>
</comment>
<accession>A0A0L0QRH2</accession>
<evidence type="ECO:0000256" key="5">
    <source>
        <dbReference type="ARBA" id="ARBA00022691"/>
    </source>
</evidence>
<comment type="subcellular location">
    <subcellularLocation>
        <location evidence="6">Cytoplasm</location>
    </subcellularLocation>
</comment>
<dbReference type="Pfam" id="PF02527">
    <property type="entry name" value="GidB"/>
    <property type="match status" value="1"/>
</dbReference>
<dbReference type="EMBL" id="LGTO01000005">
    <property type="protein sequence ID" value="KNE21177.1"/>
    <property type="molecule type" value="Genomic_DNA"/>
</dbReference>
<dbReference type="EC" id="2.1.1.-" evidence="6"/>
<dbReference type="OrthoDB" id="9808773at2"/>
<feature type="binding site" evidence="6">
    <location>
        <position position="77"/>
    </location>
    <ligand>
        <name>S-adenosyl-L-methionine</name>
        <dbReference type="ChEBI" id="CHEBI:59789"/>
    </ligand>
</feature>
<evidence type="ECO:0000256" key="6">
    <source>
        <dbReference type="HAMAP-Rule" id="MF_00074"/>
    </source>
</evidence>
<comment type="function">
    <text evidence="6">Specifically methylates the N7 position of guanine in position 535 of 16S rRNA.</text>
</comment>
<dbReference type="HAMAP" id="MF_00074">
    <property type="entry name" value="16SrRNA_methyltr_G"/>
    <property type="match status" value="1"/>
</dbReference>
<keyword evidence="5 6" id="KW-0949">S-adenosyl-L-methionine</keyword>
<dbReference type="PANTHER" id="PTHR31760:SF0">
    <property type="entry name" value="S-ADENOSYL-L-METHIONINE-DEPENDENT METHYLTRANSFERASES SUPERFAMILY PROTEIN"/>
    <property type="match status" value="1"/>
</dbReference>
<dbReference type="GO" id="GO:0005829">
    <property type="term" value="C:cytosol"/>
    <property type="evidence" value="ECO:0007669"/>
    <property type="project" value="TreeGrafter"/>
</dbReference>
<feature type="binding site" evidence="6">
    <location>
        <begin position="128"/>
        <end position="129"/>
    </location>
    <ligand>
        <name>S-adenosyl-L-methionine</name>
        <dbReference type="ChEBI" id="CHEBI:59789"/>
    </ligand>
</feature>
<dbReference type="PANTHER" id="PTHR31760">
    <property type="entry name" value="S-ADENOSYL-L-METHIONINE-DEPENDENT METHYLTRANSFERASES SUPERFAMILY PROTEIN"/>
    <property type="match status" value="1"/>
</dbReference>
<dbReference type="CDD" id="cd02440">
    <property type="entry name" value="AdoMet_MTases"/>
    <property type="match status" value="1"/>
</dbReference>
<protein>
    <recommendedName>
        <fullName evidence="6">Ribosomal RNA small subunit methyltransferase G</fullName>
        <ecNumber evidence="6">2.1.1.-</ecNumber>
    </recommendedName>
    <alternativeName>
        <fullName evidence="6">16S rRNA 7-methylguanosine methyltransferase</fullName>
        <shortName evidence="6">16S rRNA m7G methyltransferase</shortName>
    </alternativeName>
</protein>
<evidence type="ECO:0000256" key="4">
    <source>
        <dbReference type="ARBA" id="ARBA00022679"/>
    </source>
</evidence>
<dbReference type="FunFam" id="3.40.50.150:FF:000041">
    <property type="entry name" value="Ribosomal RNA small subunit methyltransferase G"/>
    <property type="match status" value="1"/>
</dbReference>
<evidence type="ECO:0000256" key="2">
    <source>
        <dbReference type="ARBA" id="ARBA00022552"/>
    </source>
</evidence>
<keyword evidence="4 6" id="KW-0808">Transferase</keyword>
<keyword evidence="8" id="KW-1185">Reference proteome</keyword>
<dbReference type="PATRIC" id="fig|1473.5.peg.4119"/>
<dbReference type="PIRSF" id="PIRSF003078">
    <property type="entry name" value="GidB"/>
    <property type="match status" value="1"/>
</dbReference>
<feature type="binding site" evidence="6">
    <location>
        <position position="147"/>
    </location>
    <ligand>
        <name>S-adenosyl-L-methionine</name>
        <dbReference type="ChEBI" id="CHEBI:59789"/>
    </ligand>
</feature>
<feature type="binding site" evidence="6">
    <location>
        <position position="82"/>
    </location>
    <ligand>
        <name>S-adenosyl-L-methionine</name>
        <dbReference type="ChEBI" id="CHEBI:59789"/>
    </ligand>
</feature>
<name>A0A0L0QRH2_VIRPA</name>
<evidence type="ECO:0000313" key="7">
    <source>
        <dbReference type="EMBL" id="KNE21177.1"/>
    </source>
</evidence>
<dbReference type="Gene3D" id="3.40.50.150">
    <property type="entry name" value="Vaccinia Virus protein VP39"/>
    <property type="match status" value="1"/>
</dbReference>
<keyword evidence="1 6" id="KW-0963">Cytoplasm</keyword>
<dbReference type="InterPro" id="IPR029063">
    <property type="entry name" value="SAM-dependent_MTases_sf"/>
</dbReference>
<gene>
    <name evidence="6" type="primary">rsmG</name>
    <name evidence="7" type="ORF">AFK71_05665</name>
</gene>
<comment type="caution">
    <text evidence="6">Lacks conserved residue(s) required for the propagation of feature annotation.</text>
</comment>
<keyword evidence="3 6" id="KW-0489">Methyltransferase</keyword>
<dbReference type="NCBIfam" id="TIGR00138">
    <property type="entry name" value="rsmG_gidB"/>
    <property type="match status" value="1"/>
</dbReference>
<dbReference type="GeneID" id="66873121"/>
<dbReference type="AlphaFoldDB" id="A0A0L0QRH2"/>
<evidence type="ECO:0000256" key="1">
    <source>
        <dbReference type="ARBA" id="ARBA00022490"/>
    </source>
</evidence>
<keyword evidence="2 6" id="KW-0698">rRNA processing</keyword>
<reference evidence="8" key="1">
    <citation type="submission" date="2015-07" db="EMBL/GenBank/DDBJ databases">
        <title>Fjat-10053 dsm26.</title>
        <authorList>
            <person name="Liu B."/>
            <person name="Wang J."/>
            <person name="Zhu Y."/>
            <person name="Liu G."/>
            <person name="Chen Q."/>
            <person name="Chen Z."/>
            <person name="Lan J."/>
            <person name="Che J."/>
            <person name="Ge C."/>
            <person name="Shi H."/>
            <person name="Pan Z."/>
            <person name="Liu X."/>
        </authorList>
    </citation>
    <scope>NUCLEOTIDE SEQUENCE [LARGE SCALE GENOMIC DNA]</scope>
    <source>
        <strain evidence="8">DSM 26</strain>
    </source>
</reference>
<evidence type="ECO:0000313" key="8">
    <source>
        <dbReference type="Proteomes" id="UP000036780"/>
    </source>
</evidence>
<dbReference type="GO" id="GO:0070043">
    <property type="term" value="F:rRNA (guanine-N7-)-methyltransferase activity"/>
    <property type="evidence" value="ECO:0007669"/>
    <property type="project" value="UniProtKB-UniRule"/>
</dbReference>
<organism evidence="7 8">
    <name type="scientific">Virgibacillus pantothenticus</name>
    <dbReference type="NCBI Taxonomy" id="1473"/>
    <lineage>
        <taxon>Bacteria</taxon>
        <taxon>Bacillati</taxon>
        <taxon>Bacillota</taxon>
        <taxon>Bacilli</taxon>
        <taxon>Bacillales</taxon>
        <taxon>Bacillaceae</taxon>
        <taxon>Virgibacillus</taxon>
    </lineage>
</organism>
<dbReference type="SUPFAM" id="SSF53335">
    <property type="entry name" value="S-adenosyl-L-methionine-dependent methyltransferases"/>
    <property type="match status" value="1"/>
</dbReference>